<keyword evidence="2" id="KW-0472">Membrane</keyword>
<feature type="region of interest" description="Disordered" evidence="1">
    <location>
        <begin position="1"/>
        <end position="25"/>
    </location>
</feature>
<keyword evidence="2" id="KW-0812">Transmembrane</keyword>
<dbReference type="InterPro" id="IPR021454">
    <property type="entry name" value="DUF3105"/>
</dbReference>
<name>A0A6G8QFX6_9ACTN</name>
<evidence type="ECO:0000313" key="4">
    <source>
        <dbReference type="Proteomes" id="UP000501452"/>
    </source>
</evidence>
<evidence type="ECO:0000256" key="1">
    <source>
        <dbReference type="SAM" id="MobiDB-lite"/>
    </source>
</evidence>
<gene>
    <name evidence="3" type="ORF">GBA63_21825</name>
</gene>
<dbReference type="RefSeq" id="WP_166180586.1">
    <property type="nucleotide sequence ID" value="NZ_CP045120.1"/>
</dbReference>
<evidence type="ECO:0000313" key="3">
    <source>
        <dbReference type="EMBL" id="QIN85358.1"/>
    </source>
</evidence>
<evidence type="ECO:0000256" key="2">
    <source>
        <dbReference type="SAM" id="Phobius"/>
    </source>
</evidence>
<keyword evidence="2" id="KW-1133">Transmembrane helix</keyword>
<feature type="region of interest" description="Disordered" evidence="1">
    <location>
        <begin position="55"/>
        <end position="96"/>
    </location>
</feature>
<feature type="region of interest" description="Disordered" evidence="1">
    <location>
        <begin position="186"/>
        <end position="205"/>
    </location>
</feature>
<feature type="transmembrane region" description="Helical" evidence="2">
    <location>
        <begin position="28"/>
        <end position="50"/>
    </location>
</feature>
<dbReference type="EMBL" id="CP045120">
    <property type="protein sequence ID" value="QIN85358.1"/>
    <property type="molecule type" value="Genomic_DNA"/>
</dbReference>
<geneLocation type="plasmid" evidence="3 4">
    <name>unnamed1</name>
</geneLocation>
<dbReference type="Proteomes" id="UP000501452">
    <property type="component" value="Plasmid unnamed1"/>
</dbReference>
<reference evidence="3 4" key="1">
    <citation type="submission" date="2019-10" db="EMBL/GenBank/DDBJ databases">
        <title>Rubrobacter sp nov SCSIO 52090 isolated from a deep-sea sediment in the South China Sea.</title>
        <authorList>
            <person name="Chen R.W."/>
        </authorList>
    </citation>
    <scope>NUCLEOTIDE SEQUENCE [LARGE SCALE GENOMIC DNA]</scope>
    <source>
        <strain evidence="3 4">SCSIO 52909</strain>
        <plasmid evidence="3 4">unnamed1</plasmid>
    </source>
</reference>
<dbReference type="Pfam" id="PF11303">
    <property type="entry name" value="DUF3105"/>
    <property type="match status" value="1"/>
</dbReference>
<sequence>MGNRRDDPGARGGAQGRTTTSVRKERSWAPWIAGAVCVALVAGFVALAVLDSRQRAASSPPASVEEPDVGPGGRHTAADVDYGQTPPAGGEHNPVWQNSGFYDAPVRDENAVHTLEHGAVWITYSPDLPQDQRDQIRQLVEGQTCMLASPYPNIPSPVVASAWGKQLALEDASGEDLERFVRAYRQGPDTPEPGATCTGGTADTL</sequence>
<protein>
    <submittedName>
        <fullName evidence="3">DUF3105 domain-containing protein</fullName>
    </submittedName>
</protein>
<dbReference type="AlphaFoldDB" id="A0A6G8QFX6"/>
<keyword evidence="3" id="KW-0614">Plasmid</keyword>
<dbReference type="KEGG" id="rub:GBA63_21825"/>
<proteinExistence type="predicted"/>
<organism evidence="3 4">
    <name type="scientific">Rubrobacter tropicus</name>
    <dbReference type="NCBI Taxonomy" id="2653851"/>
    <lineage>
        <taxon>Bacteria</taxon>
        <taxon>Bacillati</taxon>
        <taxon>Actinomycetota</taxon>
        <taxon>Rubrobacteria</taxon>
        <taxon>Rubrobacterales</taxon>
        <taxon>Rubrobacteraceae</taxon>
        <taxon>Rubrobacter</taxon>
    </lineage>
</organism>
<accession>A0A6G8QFX6</accession>
<keyword evidence="4" id="KW-1185">Reference proteome</keyword>